<dbReference type="Proteomes" id="UP000736328">
    <property type="component" value="Unassembled WGS sequence"/>
</dbReference>
<dbReference type="AlphaFoldDB" id="A0A933ICU7"/>
<comment type="catalytic activity">
    <reaction evidence="5">
        <text>N-terminal L-alanyl-[ribosomal protein bS18] + acetyl-CoA = N-terminal N(alpha)-acetyl-L-alanyl-[ribosomal protein bS18] + CoA + H(+)</text>
        <dbReference type="Rhea" id="RHEA:43756"/>
        <dbReference type="Rhea" id="RHEA-COMP:10676"/>
        <dbReference type="Rhea" id="RHEA-COMP:10677"/>
        <dbReference type="ChEBI" id="CHEBI:15378"/>
        <dbReference type="ChEBI" id="CHEBI:57287"/>
        <dbReference type="ChEBI" id="CHEBI:57288"/>
        <dbReference type="ChEBI" id="CHEBI:64718"/>
        <dbReference type="ChEBI" id="CHEBI:83683"/>
        <dbReference type="EC" id="2.3.1.266"/>
    </reaction>
</comment>
<keyword evidence="4" id="KW-0012">Acyltransferase</keyword>
<dbReference type="PANTHER" id="PTHR43420:SF12">
    <property type="entry name" value="N-ACETYLTRANSFERASE DOMAIN-CONTAINING PROTEIN"/>
    <property type="match status" value="1"/>
</dbReference>
<comment type="subcellular location">
    <subcellularLocation>
        <location evidence="5">Cytoplasm</location>
    </subcellularLocation>
</comment>
<dbReference type="InterPro" id="IPR050680">
    <property type="entry name" value="YpeA/RimI_acetyltransf"/>
</dbReference>
<evidence type="ECO:0000256" key="1">
    <source>
        <dbReference type="ARBA" id="ARBA00005395"/>
    </source>
</evidence>
<reference evidence="7" key="1">
    <citation type="submission" date="2020-07" db="EMBL/GenBank/DDBJ databases">
        <title>Huge and variable diversity of episymbiotic CPR bacteria and DPANN archaea in groundwater ecosystems.</title>
        <authorList>
            <person name="He C.Y."/>
            <person name="Keren R."/>
            <person name="Whittaker M."/>
            <person name="Farag I.F."/>
            <person name="Doudna J."/>
            <person name="Cate J.H.D."/>
            <person name="Banfield J.F."/>
        </authorList>
    </citation>
    <scope>NUCLEOTIDE SEQUENCE</scope>
    <source>
        <strain evidence="7">NC_groundwater_1520_Pr4_B-0.1um_53_5</strain>
    </source>
</reference>
<sequence>MSEKKLEFERMTEGRLSEVLAIEQASFSDPWSEVMFRQELEEDSGKYSLALTLDSQTIGYGIGWIVLDEFHLGNLAVSPGLKGRGYGSMILERMIEDVKKKGCRTVTLEVRASNKTAINLYHKFNFKEMAVRKKYYQDEDALVLLARLDEDQAC</sequence>
<dbReference type="CDD" id="cd04301">
    <property type="entry name" value="NAT_SF"/>
    <property type="match status" value="1"/>
</dbReference>
<dbReference type="Pfam" id="PF00583">
    <property type="entry name" value="Acetyltransf_1"/>
    <property type="match status" value="1"/>
</dbReference>
<evidence type="ECO:0000313" key="8">
    <source>
        <dbReference type="Proteomes" id="UP000736328"/>
    </source>
</evidence>
<dbReference type="SUPFAM" id="SSF55729">
    <property type="entry name" value="Acyl-CoA N-acyltransferases (Nat)"/>
    <property type="match status" value="1"/>
</dbReference>
<feature type="domain" description="N-acetyltransferase" evidence="6">
    <location>
        <begin position="6"/>
        <end position="149"/>
    </location>
</feature>
<dbReference type="InterPro" id="IPR006464">
    <property type="entry name" value="AcTrfase_RimI/Ard1"/>
</dbReference>
<dbReference type="GO" id="GO:0008999">
    <property type="term" value="F:protein-N-terminal-alanine acetyltransferase activity"/>
    <property type="evidence" value="ECO:0007669"/>
    <property type="project" value="UniProtKB-EC"/>
</dbReference>
<keyword evidence="7" id="KW-0687">Ribonucleoprotein</keyword>
<dbReference type="PANTHER" id="PTHR43420">
    <property type="entry name" value="ACETYLTRANSFERASE"/>
    <property type="match status" value="1"/>
</dbReference>
<comment type="caution">
    <text evidence="7">The sequence shown here is derived from an EMBL/GenBank/DDBJ whole genome shotgun (WGS) entry which is preliminary data.</text>
</comment>
<evidence type="ECO:0000256" key="4">
    <source>
        <dbReference type="ARBA" id="ARBA00023315"/>
    </source>
</evidence>
<keyword evidence="2 5" id="KW-0963">Cytoplasm</keyword>
<dbReference type="PROSITE" id="PS51186">
    <property type="entry name" value="GNAT"/>
    <property type="match status" value="1"/>
</dbReference>
<proteinExistence type="inferred from homology"/>
<protein>
    <recommendedName>
        <fullName evidence="5">[Ribosomal protein bS18]-alanine N-acetyltransferase</fullName>
        <ecNumber evidence="5">2.3.1.266</ecNumber>
    </recommendedName>
</protein>
<evidence type="ECO:0000259" key="6">
    <source>
        <dbReference type="PROSITE" id="PS51186"/>
    </source>
</evidence>
<accession>A0A933ICU7</accession>
<evidence type="ECO:0000256" key="2">
    <source>
        <dbReference type="ARBA" id="ARBA00022490"/>
    </source>
</evidence>
<dbReference type="GO" id="GO:0005840">
    <property type="term" value="C:ribosome"/>
    <property type="evidence" value="ECO:0007669"/>
    <property type="project" value="UniProtKB-KW"/>
</dbReference>
<dbReference type="EC" id="2.3.1.266" evidence="5"/>
<dbReference type="EMBL" id="JACQXR010000093">
    <property type="protein sequence ID" value="MBI4726999.1"/>
    <property type="molecule type" value="Genomic_DNA"/>
</dbReference>
<evidence type="ECO:0000256" key="5">
    <source>
        <dbReference type="RuleBase" id="RU363094"/>
    </source>
</evidence>
<organism evidence="7 8">
    <name type="scientific">candidate division TA06 bacterium</name>
    <dbReference type="NCBI Taxonomy" id="2250710"/>
    <lineage>
        <taxon>Bacteria</taxon>
        <taxon>Bacteria division TA06</taxon>
    </lineage>
</organism>
<evidence type="ECO:0000313" key="7">
    <source>
        <dbReference type="EMBL" id="MBI4726999.1"/>
    </source>
</evidence>
<dbReference type="GO" id="GO:0005737">
    <property type="term" value="C:cytoplasm"/>
    <property type="evidence" value="ECO:0007669"/>
    <property type="project" value="UniProtKB-SubCell"/>
</dbReference>
<keyword evidence="3" id="KW-0808">Transferase</keyword>
<gene>
    <name evidence="7" type="primary">rimI</name>
    <name evidence="7" type="ORF">HY768_07220</name>
</gene>
<keyword evidence="7" id="KW-0689">Ribosomal protein</keyword>
<dbReference type="InterPro" id="IPR000182">
    <property type="entry name" value="GNAT_dom"/>
</dbReference>
<dbReference type="Gene3D" id="3.40.630.30">
    <property type="match status" value="1"/>
</dbReference>
<comment type="similarity">
    <text evidence="1 5">Belongs to the acetyltransferase family. RimI subfamily.</text>
</comment>
<dbReference type="NCBIfam" id="TIGR01575">
    <property type="entry name" value="rimI"/>
    <property type="match status" value="1"/>
</dbReference>
<name>A0A933ICU7_UNCT6</name>
<evidence type="ECO:0000256" key="3">
    <source>
        <dbReference type="ARBA" id="ARBA00022679"/>
    </source>
</evidence>
<dbReference type="InterPro" id="IPR016181">
    <property type="entry name" value="Acyl_CoA_acyltransferase"/>
</dbReference>
<comment type="function">
    <text evidence="5">Acetylates the N-terminal alanine of ribosomal protein bS18.</text>
</comment>